<dbReference type="SMART" id="SM01394">
    <property type="entry name" value="S_100"/>
    <property type="match status" value="1"/>
</dbReference>
<dbReference type="GO" id="GO:0046914">
    <property type="term" value="F:transition metal ion binding"/>
    <property type="evidence" value="ECO:0007669"/>
    <property type="project" value="InterPro"/>
</dbReference>
<comment type="caution">
    <text evidence="3">The sequence shown here is derived from an EMBL/GenBank/DDBJ whole genome shotgun (WGS) entry which is preliminary data.</text>
</comment>
<dbReference type="InterPro" id="IPR034325">
    <property type="entry name" value="S-100_dom"/>
</dbReference>
<feature type="domain" description="S100/CaBP-9k-type calcium binding subdomain" evidence="2">
    <location>
        <begin position="49"/>
        <end position="88"/>
    </location>
</feature>
<dbReference type="Gene3D" id="1.10.238.10">
    <property type="entry name" value="EF-hand"/>
    <property type="match status" value="1"/>
</dbReference>
<proteinExistence type="predicted"/>
<gene>
    <name evidence="3" type="ORF">AAFF_G00234940</name>
</gene>
<dbReference type="PROSITE" id="PS50096">
    <property type="entry name" value="IQ"/>
    <property type="match status" value="1"/>
</dbReference>
<name>A0AAD7SWU7_9TELE</name>
<keyword evidence="4" id="KW-1185">Reference proteome</keyword>
<feature type="compositionally biased region" description="Polar residues" evidence="1">
    <location>
        <begin position="1"/>
        <end position="16"/>
    </location>
</feature>
<evidence type="ECO:0000256" key="1">
    <source>
        <dbReference type="SAM" id="MobiDB-lite"/>
    </source>
</evidence>
<evidence type="ECO:0000259" key="2">
    <source>
        <dbReference type="SMART" id="SM01394"/>
    </source>
</evidence>
<dbReference type="InterPro" id="IPR011992">
    <property type="entry name" value="EF-hand-dom_pair"/>
</dbReference>
<reference evidence="3" key="1">
    <citation type="journal article" date="2023" name="Science">
        <title>Genome structures resolve the early diversification of teleost fishes.</title>
        <authorList>
            <person name="Parey E."/>
            <person name="Louis A."/>
            <person name="Montfort J."/>
            <person name="Bouchez O."/>
            <person name="Roques C."/>
            <person name="Iampietro C."/>
            <person name="Lluch J."/>
            <person name="Castinel A."/>
            <person name="Donnadieu C."/>
            <person name="Desvignes T."/>
            <person name="Floi Bucao C."/>
            <person name="Jouanno E."/>
            <person name="Wen M."/>
            <person name="Mejri S."/>
            <person name="Dirks R."/>
            <person name="Jansen H."/>
            <person name="Henkel C."/>
            <person name="Chen W.J."/>
            <person name="Zahm M."/>
            <person name="Cabau C."/>
            <person name="Klopp C."/>
            <person name="Thompson A.W."/>
            <person name="Robinson-Rechavi M."/>
            <person name="Braasch I."/>
            <person name="Lecointre G."/>
            <person name="Bobe J."/>
            <person name="Postlethwait J.H."/>
            <person name="Berthelot C."/>
            <person name="Roest Crollius H."/>
            <person name="Guiguen Y."/>
        </authorList>
    </citation>
    <scope>NUCLEOTIDE SEQUENCE</scope>
    <source>
        <strain evidence="3">NC1722</strain>
    </source>
</reference>
<dbReference type="Proteomes" id="UP001221898">
    <property type="component" value="Unassembled WGS sequence"/>
</dbReference>
<accession>A0AAD7SWU7</accession>
<organism evidence="3 4">
    <name type="scientific">Aldrovandia affinis</name>
    <dbReference type="NCBI Taxonomy" id="143900"/>
    <lineage>
        <taxon>Eukaryota</taxon>
        <taxon>Metazoa</taxon>
        <taxon>Chordata</taxon>
        <taxon>Craniata</taxon>
        <taxon>Vertebrata</taxon>
        <taxon>Euteleostomi</taxon>
        <taxon>Actinopterygii</taxon>
        <taxon>Neopterygii</taxon>
        <taxon>Teleostei</taxon>
        <taxon>Notacanthiformes</taxon>
        <taxon>Halosauridae</taxon>
        <taxon>Aldrovandia</taxon>
    </lineage>
</organism>
<dbReference type="CDD" id="cd00213">
    <property type="entry name" value="S-100"/>
    <property type="match status" value="1"/>
</dbReference>
<feature type="region of interest" description="Disordered" evidence="1">
    <location>
        <begin position="1"/>
        <end position="35"/>
    </location>
</feature>
<dbReference type="SUPFAM" id="SSF47473">
    <property type="entry name" value="EF-hand"/>
    <property type="match status" value="1"/>
</dbReference>
<dbReference type="AlphaFoldDB" id="A0AAD7SWU7"/>
<protein>
    <recommendedName>
        <fullName evidence="2">S100/CaBP-9k-type calcium binding subdomain domain-containing protein</fullName>
    </recommendedName>
</protein>
<sequence>MGGSASSSGKGDQTGSKTEDHLTSKKMTKSVPVSKQLSSIKALARGSDLEKAIATAVLVFYNSAGPDGRVSKGDAREILLTQFQTFTRGQESKPKYRETMTDLSEDGGRRIAMEEFMLFILGLTVTSDLLAEIQGVRMQ</sequence>
<dbReference type="EMBL" id="JAINUG010000031">
    <property type="protein sequence ID" value="KAJ8409296.1"/>
    <property type="molecule type" value="Genomic_DNA"/>
</dbReference>
<evidence type="ECO:0000313" key="3">
    <source>
        <dbReference type="EMBL" id="KAJ8409296.1"/>
    </source>
</evidence>
<dbReference type="InterPro" id="IPR013787">
    <property type="entry name" value="S100_Ca-bd_sub"/>
</dbReference>
<evidence type="ECO:0000313" key="4">
    <source>
        <dbReference type="Proteomes" id="UP001221898"/>
    </source>
</evidence>